<evidence type="ECO:0000256" key="2">
    <source>
        <dbReference type="ARBA" id="ARBA00022670"/>
    </source>
</evidence>
<evidence type="ECO:0000256" key="4">
    <source>
        <dbReference type="SAM" id="Phobius"/>
    </source>
</evidence>
<evidence type="ECO:0000259" key="5">
    <source>
        <dbReference type="SMART" id="SM00228"/>
    </source>
</evidence>
<dbReference type="Gene3D" id="2.30.42.10">
    <property type="match status" value="1"/>
</dbReference>
<dbReference type="InterPro" id="IPR001478">
    <property type="entry name" value="PDZ"/>
</dbReference>
<dbReference type="Gene3D" id="2.40.10.10">
    <property type="entry name" value="Trypsin-like serine proteases"/>
    <property type="match status" value="2"/>
</dbReference>
<comment type="similarity">
    <text evidence="1">Belongs to the peptidase S1C family.</text>
</comment>
<evidence type="ECO:0000256" key="3">
    <source>
        <dbReference type="ARBA" id="ARBA00022801"/>
    </source>
</evidence>
<dbReference type="PANTHER" id="PTHR22939">
    <property type="entry name" value="SERINE PROTEASE FAMILY S1C HTRA-RELATED"/>
    <property type="match status" value="1"/>
</dbReference>
<sequence>MEEQQNQDRTDFLKETIKQRPLNRKKLIRKTIITAAMAVIFGLVACLTFLLLEPVISNRLYPEEKPSTVVLVEEKESEEILPEDMIADDSEMSPEPVTPVLEDEQIAQLLSEMKLGVEDYTSLYDSLAAVAKSVQSSMVTVVGITSDVDWFNNEYKNEGSVAGVIIADNGKELLILTNYPAIEDAELLEITFSDELEYEAELKKKDSNTGLAILAVEKNTMKRTTLQAAEPVKLGTSAGSNLIGNPVIALGQPAGVAGSVCYGFVTSAGSTVDLPDSRYKWITTDIYGSSSATGILVNLSGQVIGIIDSSHNSSDTRNLVSAIGITDLRKLIERMSNDKDIPYLGIHGADVTLQVHEELDVPYGAYIMEIDMDSPAMAAGIQSGDVVTGIGDTKVTSYQELINGMMDMEPEETMTLTLLRQGPEGYTEMELPVTLGTR</sequence>
<keyword evidence="3" id="KW-0378">Hydrolase</keyword>
<dbReference type="Pfam" id="PF13180">
    <property type="entry name" value="PDZ_2"/>
    <property type="match status" value="1"/>
</dbReference>
<keyword evidence="4" id="KW-0812">Transmembrane</keyword>
<comment type="caution">
    <text evidence="6">The sequence shown here is derived from an EMBL/GenBank/DDBJ whole genome shotgun (WGS) entry which is preliminary data.</text>
</comment>
<dbReference type="RefSeq" id="WP_262574274.1">
    <property type="nucleotide sequence ID" value="NZ_JAOQKJ010000005.1"/>
</dbReference>
<proteinExistence type="inferred from homology"/>
<dbReference type="EMBL" id="JAOQKJ010000005">
    <property type="protein sequence ID" value="MCU6744253.1"/>
    <property type="molecule type" value="Genomic_DNA"/>
</dbReference>
<protein>
    <submittedName>
        <fullName evidence="6">S1C family serine protease</fullName>
    </submittedName>
</protein>
<dbReference type="Pfam" id="PF13365">
    <property type="entry name" value="Trypsin_2"/>
    <property type="match status" value="1"/>
</dbReference>
<reference evidence="6 7" key="1">
    <citation type="journal article" date="2021" name="ISME Commun">
        <title>Automated analysis of genomic sequences facilitates high-throughput and comprehensive description of bacteria.</title>
        <authorList>
            <person name="Hitch T.C.A."/>
        </authorList>
    </citation>
    <scope>NUCLEOTIDE SEQUENCE [LARGE SCALE GENOMIC DNA]</scope>
    <source>
        <strain evidence="6 7">Sanger_18</strain>
    </source>
</reference>
<organism evidence="6 7">
    <name type="scientific">Suilimivivens aceti</name>
    <dbReference type="NCBI Taxonomy" id="2981774"/>
    <lineage>
        <taxon>Bacteria</taxon>
        <taxon>Bacillati</taxon>
        <taxon>Bacillota</taxon>
        <taxon>Clostridia</taxon>
        <taxon>Lachnospirales</taxon>
        <taxon>Lachnospiraceae</taxon>
        <taxon>Suilimivivens</taxon>
    </lineage>
</organism>
<dbReference type="InterPro" id="IPR036034">
    <property type="entry name" value="PDZ_sf"/>
</dbReference>
<dbReference type="SMART" id="SM00228">
    <property type="entry name" value="PDZ"/>
    <property type="match status" value="1"/>
</dbReference>
<keyword evidence="4" id="KW-0472">Membrane</keyword>
<dbReference type="Proteomes" id="UP001652432">
    <property type="component" value="Unassembled WGS sequence"/>
</dbReference>
<evidence type="ECO:0000313" key="6">
    <source>
        <dbReference type="EMBL" id="MCU6744253.1"/>
    </source>
</evidence>
<name>A0ABT2T1W7_9FIRM</name>
<evidence type="ECO:0000313" key="7">
    <source>
        <dbReference type="Proteomes" id="UP001652432"/>
    </source>
</evidence>
<evidence type="ECO:0000256" key="1">
    <source>
        <dbReference type="ARBA" id="ARBA00010541"/>
    </source>
</evidence>
<dbReference type="SUPFAM" id="SSF50156">
    <property type="entry name" value="PDZ domain-like"/>
    <property type="match status" value="1"/>
</dbReference>
<feature type="domain" description="PDZ" evidence="5">
    <location>
        <begin position="342"/>
        <end position="422"/>
    </location>
</feature>
<gene>
    <name evidence="6" type="ORF">OCV77_07050</name>
</gene>
<keyword evidence="7" id="KW-1185">Reference proteome</keyword>
<dbReference type="SUPFAM" id="SSF50494">
    <property type="entry name" value="Trypsin-like serine proteases"/>
    <property type="match status" value="1"/>
</dbReference>
<keyword evidence="2 6" id="KW-0645">Protease</keyword>
<accession>A0ABT2T1W7</accession>
<dbReference type="GO" id="GO:0008233">
    <property type="term" value="F:peptidase activity"/>
    <property type="evidence" value="ECO:0007669"/>
    <property type="project" value="UniProtKB-KW"/>
</dbReference>
<dbReference type="PANTHER" id="PTHR22939:SF129">
    <property type="entry name" value="SERINE PROTEASE HTRA2, MITOCHONDRIAL"/>
    <property type="match status" value="1"/>
</dbReference>
<dbReference type="InterPro" id="IPR043504">
    <property type="entry name" value="Peptidase_S1_PA_chymotrypsin"/>
</dbReference>
<dbReference type="GO" id="GO:0006508">
    <property type="term" value="P:proteolysis"/>
    <property type="evidence" value="ECO:0007669"/>
    <property type="project" value="UniProtKB-KW"/>
</dbReference>
<dbReference type="InterPro" id="IPR001940">
    <property type="entry name" value="Peptidase_S1C"/>
</dbReference>
<dbReference type="PRINTS" id="PR00834">
    <property type="entry name" value="PROTEASES2C"/>
</dbReference>
<feature type="transmembrane region" description="Helical" evidence="4">
    <location>
        <begin position="32"/>
        <end position="52"/>
    </location>
</feature>
<keyword evidence="4" id="KW-1133">Transmembrane helix</keyword>
<dbReference type="InterPro" id="IPR009003">
    <property type="entry name" value="Peptidase_S1_PA"/>
</dbReference>